<sequence length="285" mass="31276">MSSKIYFGNSNRFSVRKKALNIASRFHHKIAPKHALKTARKLFLTPAKGREVNPVPAGMEIATVETAQGKMMTYRLGSGPTWMLTHGWSGSSNQFFPLMEYIAAAGFTALAYDHPGHGKSDGKEGSIPAFLKALDDILNHQESIEGVIAHSMGGATLLESEHPVLMGKPIILVAPVLKYWENLFGTVEASGYSMKLFKEVVATVSEEYGVRIEDIDPFNKLAARQSPVFIVHDKSDRFAPFGVSKEASEHFGHVTLVETEGLGHGRVLKSEPLRDVFIKAASQVR</sequence>
<dbReference type="EMBL" id="UGHD01000003">
    <property type="protein sequence ID" value="STO98171.1"/>
    <property type="molecule type" value="Genomic_DNA"/>
</dbReference>
<dbReference type="Pfam" id="PF12146">
    <property type="entry name" value="Hydrolase_4"/>
    <property type="match status" value="1"/>
</dbReference>
<dbReference type="STRING" id="673.AL542_01325"/>
<dbReference type="SUPFAM" id="SSF53474">
    <property type="entry name" value="alpha/beta-Hydrolases"/>
    <property type="match status" value="1"/>
</dbReference>
<dbReference type="GO" id="GO:0016740">
    <property type="term" value="F:transferase activity"/>
    <property type="evidence" value="ECO:0007669"/>
    <property type="project" value="UniProtKB-KW"/>
</dbReference>
<dbReference type="InterPro" id="IPR022742">
    <property type="entry name" value="Hydrolase_4"/>
</dbReference>
<evidence type="ECO:0000313" key="3">
    <source>
        <dbReference type="Proteomes" id="UP000254512"/>
    </source>
</evidence>
<dbReference type="PANTHER" id="PTHR43194">
    <property type="entry name" value="HYDROLASE ALPHA/BETA FOLD FAMILY"/>
    <property type="match status" value="1"/>
</dbReference>
<name>A0A377J6T1_GRIHO</name>
<reference evidence="2 3" key="1">
    <citation type="submission" date="2018-06" db="EMBL/GenBank/DDBJ databases">
        <authorList>
            <consortium name="Pathogen Informatics"/>
            <person name="Doyle S."/>
        </authorList>
    </citation>
    <scope>NUCLEOTIDE SEQUENCE [LARGE SCALE GENOMIC DNA]</scope>
    <source>
        <strain evidence="2 3">NCTC11645</strain>
    </source>
</reference>
<dbReference type="RefSeq" id="WP_115660173.1">
    <property type="nucleotide sequence ID" value="NZ_CP046811.1"/>
</dbReference>
<dbReference type="PANTHER" id="PTHR43194:SF2">
    <property type="entry name" value="PEROXISOMAL MEMBRANE PROTEIN LPX1"/>
    <property type="match status" value="1"/>
</dbReference>
<accession>A0A377J6T1</accession>
<dbReference type="InterPro" id="IPR050228">
    <property type="entry name" value="Carboxylesterase_BioH"/>
</dbReference>
<dbReference type="Proteomes" id="UP000254512">
    <property type="component" value="Unassembled WGS sequence"/>
</dbReference>
<organism evidence="2 3">
    <name type="scientific">Grimontia hollisae</name>
    <name type="common">Vibrio hollisae</name>
    <dbReference type="NCBI Taxonomy" id="673"/>
    <lineage>
        <taxon>Bacteria</taxon>
        <taxon>Pseudomonadati</taxon>
        <taxon>Pseudomonadota</taxon>
        <taxon>Gammaproteobacteria</taxon>
        <taxon>Vibrionales</taxon>
        <taxon>Vibrionaceae</taxon>
        <taxon>Grimontia</taxon>
    </lineage>
</organism>
<dbReference type="Gene3D" id="3.40.50.1820">
    <property type="entry name" value="alpha/beta hydrolase"/>
    <property type="match status" value="1"/>
</dbReference>
<protein>
    <submittedName>
        <fullName evidence="2">Acetoin dehydrogenase E2 subunit dihydrolipoyllysine-residue acetyltransferase</fullName>
    </submittedName>
</protein>
<proteinExistence type="predicted"/>
<evidence type="ECO:0000259" key="1">
    <source>
        <dbReference type="Pfam" id="PF12146"/>
    </source>
</evidence>
<keyword evidence="2" id="KW-0808">Transferase</keyword>
<gene>
    <name evidence="2" type="ORF">NCTC11645_03155</name>
</gene>
<dbReference type="AlphaFoldDB" id="A0A377J6T1"/>
<dbReference type="InterPro" id="IPR029058">
    <property type="entry name" value="AB_hydrolase_fold"/>
</dbReference>
<feature type="domain" description="Serine aminopeptidase S33" evidence="1">
    <location>
        <begin position="83"/>
        <end position="190"/>
    </location>
</feature>
<evidence type="ECO:0000313" key="2">
    <source>
        <dbReference type="EMBL" id="STO98171.1"/>
    </source>
</evidence>